<evidence type="ECO:0008006" key="6">
    <source>
        <dbReference type="Google" id="ProtNLM"/>
    </source>
</evidence>
<keyword evidence="5" id="KW-1185">Reference proteome</keyword>
<evidence type="ECO:0000313" key="4">
    <source>
        <dbReference type="EMBL" id="CAB3778336.1"/>
    </source>
</evidence>
<dbReference type="SUPFAM" id="SSF88659">
    <property type="entry name" value="Sigma3 and sigma4 domains of RNA polymerase sigma factors"/>
    <property type="match status" value="1"/>
</dbReference>
<dbReference type="Gene3D" id="1.10.1740.10">
    <property type="match status" value="1"/>
</dbReference>
<feature type="compositionally biased region" description="Basic and acidic residues" evidence="1">
    <location>
        <begin position="14"/>
        <end position="23"/>
    </location>
</feature>
<dbReference type="Pfam" id="PF08281">
    <property type="entry name" value="Sigma70_r4_2"/>
    <property type="match status" value="1"/>
</dbReference>
<accession>A0A6S7AUG5</accession>
<gene>
    <name evidence="4" type="ORF">LMG28138_00456</name>
</gene>
<dbReference type="Pfam" id="PF04542">
    <property type="entry name" value="Sigma70_r2"/>
    <property type="match status" value="1"/>
</dbReference>
<reference evidence="4 5" key="1">
    <citation type="submission" date="2020-04" db="EMBL/GenBank/DDBJ databases">
        <authorList>
            <person name="De Canck E."/>
        </authorList>
    </citation>
    <scope>NUCLEOTIDE SEQUENCE [LARGE SCALE GENOMIC DNA]</scope>
    <source>
        <strain evidence="4 5">LMG 28138</strain>
    </source>
</reference>
<evidence type="ECO:0000313" key="5">
    <source>
        <dbReference type="Proteomes" id="UP000494115"/>
    </source>
</evidence>
<dbReference type="InterPro" id="IPR052704">
    <property type="entry name" value="ECF_Sigma-70_Domain"/>
</dbReference>
<dbReference type="InterPro" id="IPR007627">
    <property type="entry name" value="RNA_pol_sigma70_r2"/>
</dbReference>
<evidence type="ECO:0000256" key="1">
    <source>
        <dbReference type="SAM" id="MobiDB-lite"/>
    </source>
</evidence>
<dbReference type="InterPro" id="IPR013324">
    <property type="entry name" value="RNA_pol_sigma_r3/r4-like"/>
</dbReference>
<dbReference type="InterPro" id="IPR013325">
    <property type="entry name" value="RNA_pol_sigma_r2"/>
</dbReference>
<name>A0A6S7AUG5_9BURK</name>
<dbReference type="Gene3D" id="1.10.10.10">
    <property type="entry name" value="Winged helix-like DNA-binding domain superfamily/Winged helix DNA-binding domain"/>
    <property type="match status" value="1"/>
</dbReference>
<feature type="domain" description="RNA polymerase sigma-70 region 2" evidence="2">
    <location>
        <begin position="44"/>
        <end position="107"/>
    </location>
</feature>
<dbReference type="EMBL" id="CADIKM010000002">
    <property type="protein sequence ID" value="CAB3778336.1"/>
    <property type="molecule type" value="Genomic_DNA"/>
</dbReference>
<dbReference type="GO" id="GO:0006352">
    <property type="term" value="P:DNA-templated transcription initiation"/>
    <property type="evidence" value="ECO:0007669"/>
    <property type="project" value="InterPro"/>
</dbReference>
<protein>
    <recommendedName>
        <fullName evidence="6">ECF RNA polymerase sigma factor SigJ</fullName>
    </recommendedName>
</protein>
<dbReference type="GO" id="GO:0016987">
    <property type="term" value="F:sigma factor activity"/>
    <property type="evidence" value="ECO:0007669"/>
    <property type="project" value="InterPro"/>
</dbReference>
<dbReference type="InterPro" id="IPR014284">
    <property type="entry name" value="RNA_pol_sigma-70_dom"/>
</dbReference>
<dbReference type="PANTHER" id="PTHR30173:SF36">
    <property type="entry name" value="ECF RNA POLYMERASE SIGMA FACTOR SIGJ"/>
    <property type="match status" value="1"/>
</dbReference>
<organism evidence="4 5">
    <name type="scientific">Pararobbsia alpina</name>
    <dbReference type="NCBI Taxonomy" id="621374"/>
    <lineage>
        <taxon>Bacteria</taxon>
        <taxon>Pseudomonadati</taxon>
        <taxon>Pseudomonadota</taxon>
        <taxon>Betaproteobacteria</taxon>
        <taxon>Burkholderiales</taxon>
        <taxon>Burkholderiaceae</taxon>
        <taxon>Pararobbsia</taxon>
    </lineage>
</organism>
<dbReference type="GO" id="GO:0003677">
    <property type="term" value="F:DNA binding"/>
    <property type="evidence" value="ECO:0007669"/>
    <property type="project" value="InterPro"/>
</dbReference>
<sequence>MSEGLNNKTVAKGGEAHSNKEGATDGGEDGGVEANLDDTKQAAFEDSRRRLLSIAYRMLGSRAEAEDVVQETYLKWHAADLSEVRIPAAWLTTVATRLSIDRLRRLQLESVGQAATFWPEPWLEEFAPSAEAVVSRTSELSYGLLLLLERLSPEERAALVLHEAFDCGYSEIGLVLAKTAPGCRQIVHRAKARLRGIDAGRQPRSGRADVPQHLLERLRDAIESQDKEAFIGLMAEDAQVVMALPDEHVAAGACIRLMAKDAQAVMALPDEHTADEFGIRTSCAMLADRLAAASDRNLGAELMAFNGRCGIALIHECEIVAILYVEARGDWIGRCYLTGMPAHLRAVNRRFDPRAAISRAFRAGAGVLEAC</sequence>
<dbReference type="InterPro" id="IPR036388">
    <property type="entry name" value="WH-like_DNA-bd_sf"/>
</dbReference>
<proteinExistence type="predicted"/>
<evidence type="ECO:0000259" key="2">
    <source>
        <dbReference type="Pfam" id="PF04542"/>
    </source>
</evidence>
<feature type="domain" description="RNA polymerase sigma factor 70 region 4 type 2" evidence="3">
    <location>
        <begin position="144"/>
        <end position="194"/>
    </location>
</feature>
<dbReference type="InterPro" id="IPR013249">
    <property type="entry name" value="RNA_pol_sigma70_r4_t2"/>
</dbReference>
<evidence type="ECO:0000259" key="3">
    <source>
        <dbReference type="Pfam" id="PF08281"/>
    </source>
</evidence>
<dbReference type="AlphaFoldDB" id="A0A6S7AUG5"/>
<dbReference type="PANTHER" id="PTHR30173">
    <property type="entry name" value="SIGMA 19 FACTOR"/>
    <property type="match status" value="1"/>
</dbReference>
<dbReference type="SUPFAM" id="SSF88946">
    <property type="entry name" value="Sigma2 domain of RNA polymerase sigma factors"/>
    <property type="match status" value="1"/>
</dbReference>
<dbReference type="NCBIfam" id="TIGR02937">
    <property type="entry name" value="sigma70-ECF"/>
    <property type="match status" value="1"/>
</dbReference>
<feature type="region of interest" description="Disordered" evidence="1">
    <location>
        <begin position="1"/>
        <end position="39"/>
    </location>
</feature>
<dbReference type="RefSeq" id="WP_175103025.1">
    <property type="nucleotide sequence ID" value="NZ_CADIKM010000002.1"/>
</dbReference>
<dbReference type="Proteomes" id="UP000494115">
    <property type="component" value="Unassembled WGS sequence"/>
</dbReference>